<protein>
    <submittedName>
        <fullName evidence="1">DNA repair protein RAD50</fullName>
    </submittedName>
</protein>
<accession>A0A699K6J2</accession>
<dbReference type="EMBL" id="BKCJ010480342">
    <property type="protein sequence ID" value="GFA74738.1"/>
    <property type="molecule type" value="Genomic_DNA"/>
</dbReference>
<evidence type="ECO:0000313" key="1">
    <source>
        <dbReference type="EMBL" id="GFA74738.1"/>
    </source>
</evidence>
<comment type="caution">
    <text evidence="1">The sequence shown here is derived from an EMBL/GenBank/DDBJ whole genome shotgun (WGS) entry which is preliminary data.</text>
</comment>
<dbReference type="AlphaFoldDB" id="A0A699K6J2"/>
<organism evidence="1">
    <name type="scientific">Tanacetum cinerariifolium</name>
    <name type="common">Dalmatian daisy</name>
    <name type="synonym">Chrysanthemum cinerariifolium</name>
    <dbReference type="NCBI Taxonomy" id="118510"/>
    <lineage>
        <taxon>Eukaryota</taxon>
        <taxon>Viridiplantae</taxon>
        <taxon>Streptophyta</taxon>
        <taxon>Embryophyta</taxon>
        <taxon>Tracheophyta</taxon>
        <taxon>Spermatophyta</taxon>
        <taxon>Magnoliopsida</taxon>
        <taxon>eudicotyledons</taxon>
        <taxon>Gunneridae</taxon>
        <taxon>Pentapetalae</taxon>
        <taxon>asterids</taxon>
        <taxon>campanulids</taxon>
        <taxon>Asterales</taxon>
        <taxon>Asteraceae</taxon>
        <taxon>Asteroideae</taxon>
        <taxon>Anthemideae</taxon>
        <taxon>Anthemidinae</taxon>
        <taxon>Tanacetum</taxon>
    </lineage>
</organism>
<name>A0A699K6J2_TANCI</name>
<proteinExistence type="predicted"/>
<gene>
    <name evidence="1" type="ORF">Tci_646710</name>
</gene>
<reference evidence="1" key="1">
    <citation type="journal article" date="2019" name="Sci. Rep.">
        <title>Draft genome of Tanacetum cinerariifolium, the natural source of mosquito coil.</title>
        <authorList>
            <person name="Yamashiro T."/>
            <person name="Shiraishi A."/>
            <person name="Satake H."/>
            <person name="Nakayama K."/>
        </authorList>
    </citation>
    <scope>NUCLEOTIDE SEQUENCE</scope>
</reference>
<feature type="non-terminal residue" evidence="1">
    <location>
        <position position="50"/>
    </location>
</feature>
<sequence length="50" mass="5675">MWGSGWGVVCSWKRAEKRRKNETIVECLKLSCTGELPPNVRSGQSFIHDP</sequence>